<protein>
    <submittedName>
        <fullName evidence="7">tRNA (Uridine(34)/cytosine(34)/5-carboxymethylaminomethyluridine(34)-2'-O)-methyltransferase TrmL</fullName>
    </submittedName>
</protein>
<proteinExistence type="predicted"/>
<dbReference type="InterPro" id="IPR016914">
    <property type="entry name" value="TrmL"/>
</dbReference>
<dbReference type="SUPFAM" id="SSF75217">
    <property type="entry name" value="alpha/beta knot"/>
    <property type="match status" value="1"/>
</dbReference>
<evidence type="ECO:0000259" key="6">
    <source>
        <dbReference type="Pfam" id="PF00588"/>
    </source>
</evidence>
<evidence type="ECO:0000256" key="3">
    <source>
        <dbReference type="ARBA" id="ARBA00022679"/>
    </source>
</evidence>
<evidence type="ECO:0000313" key="7">
    <source>
        <dbReference type="EMBL" id="HDL90028.1"/>
    </source>
</evidence>
<dbReference type="GO" id="GO:0003723">
    <property type="term" value="F:RNA binding"/>
    <property type="evidence" value="ECO:0007669"/>
    <property type="project" value="InterPro"/>
</dbReference>
<evidence type="ECO:0000256" key="5">
    <source>
        <dbReference type="ARBA" id="ARBA00022694"/>
    </source>
</evidence>
<name>A0A7C1AYA4_9BACT</name>
<keyword evidence="5" id="KW-0819">tRNA processing</keyword>
<dbReference type="InterPro" id="IPR001537">
    <property type="entry name" value="SpoU_MeTrfase"/>
</dbReference>
<evidence type="ECO:0000256" key="2">
    <source>
        <dbReference type="ARBA" id="ARBA00022603"/>
    </source>
</evidence>
<keyword evidence="3" id="KW-0808">Transferase</keyword>
<dbReference type="PANTHER" id="PTHR42971:SF1">
    <property type="entry name" value="TRNA (CYTIDINE(34)-2'-O)-METHYLTRANSFERASE"/>
    <property type="match status" value="1"/>
</dbReference>
<sequence length="100" mass="11681">MCRVVLYQPEIPQNTGNVARTCAATHTPLHLIEPLGFQLTDRYLRRAGLDYWPYVELHVHRTFSVFLEEIRPGRCVLFSTRGTVNYWDFSFRSDDCLVFG</sequence>
<gene>
    <name evidence="7" type="ORF">ENG14_03900</name>
</gene>
<dbReference type="Gene3D" id="3.40.1280.10">
    <property type="match status" value="1"/>
</dbReference>
<reference evidence="7" key="1">
    <citation type="journal article" date="2020" name="mSystems">
        <title>Genome- and Community-Level Interaction Insights into Carbon Utilization and Element Cycling Functions of Hydrothermarchaeota in Hydrothermal Sediment.</title>
        <authorList>
            <person name="Zhou Z."/>
            <person name="Liu Y."/>
            <person name="Xu W."/>
            <person name="Pan J."/>
            <person name="Luo Z.H."/>
            <person name="Li M."/>
        </authorList>
    </citation>
    <scope>NUCLEOTIDE SEQUENCE [LARGE SCALE GENOMIC DNA]</scope>
    <source>
        <strain evidence="7">HyVt-19</strain>
    </source>
</reference>
<organism evidence="7">
    <name type="scientific">Thermodesulforhabdus norvegica</name>
    <dbReference type="NCBI Taxonomy" id="39841"/>
    <lineage>
        <taxon>Bacteria</taxon>
        <taxon>Pseudomonadati</taxon>
        <taxon>Thermodesulfobacteriota</taxon>
        <taxon>Syntrophobacteria</taxon>
        <taxon>Syntrophobacterales</taxon>
        <taxon>Thermodesulforhabdaceae</taxon>
        <taxon>Thermodesulforhabdus</taxon>
    </lineage>
</organism>
<accession>A0A7C1AYA4</accession>
<dbReference type="InterPro" id="IPR029026">
    <property type="entry name" value="tRNA_m1G_MTases_N"/>
</dbReference>
<dbReference type="PANTHER" id="PTHR42971">
    <property type="entry name" value="TRNA (CYTIDINE(34)-2'-O)-METHYLTRANSFERASE"/>
    <property type="match status" value="1"/>
</dbReference>
<keyword evidence="1" id="KW-0963">Cytoplasm</keyword>
<dbReference type="AlphaFoldDB" id="A0A7C1AYA4"/>
<feature type="domain" description="tRNA/rRNA methyltransferase SpoU type" evidence="6">
    <location>
        <begin position="2"/>
        <end position="100"/>
    </location>
</feature>
<dbReference type="Proteomes" id="UP000886355">
    <property type="component" value="Unassembled WGS sequence"/>
</dbReference>
<dbReference type="GO" id="GO:0008173">
    <property type="term" value="F:RNA methyltransferase activity"/>
    <property type="evidence" value="ECO:0007669"/>
    <property type="project" value="InterPro"/>
</dbReference>
<dbReference type="InterPro" id="IPR029028">
    <property type="entry name" value="Alpha/beta_knot_MTases"/>
</dbReference>
<dbReference type="EMBL" id="DQZW01000184">
    <property type="protein sequence ID" value="HDL90028.1"/>
    <property type="molecule type" value="Genomic_DNA"/>
</dbReference>
<comment type="caution">
    <text evidence="7">The sequence shown here is derived from an EMBL/GenBank/DDBJ whole genome shotgun (WGS) entry which is preliminary data.</text>
</comment>
<keyword evidence="4" id="KW-0949">S-adenosyl-L-methionine</keyword>
<dbReference type="Pfam" id="PF00588">
    <property type="entry name" value="SpoU_methylase"/>
    <property type="match status" value="1"/>
</dbReference>
<feature type="non-terminal residue" evidence="7">
    <location>
        <position position="100"/>
    </location>
</feature>
<evidence type="ECO:0000256" key="4">
    <source>
        <dbReference type="ARBA" id="ARBA00022691"/>
    </source>
</evidence>
<keyword evidence="2" id="KW-0489">Methyltransferase</keyword>
<evidence type="ECO:0000256" key="1">
    <source>
        <dbReference type="ARBA" id="ARBA00022490"/>
    </source>
</evidence>
<dbReference type="GO" id="GO:0002130">
    <property type="term" value="P:wobble position ribose methylation"/>
    <property type="evidence" value="ECO:0007669"/>
    <property type="project" value="TreeGrafter"/>
</dbReference>